<dbReference type="AlphaFoldDB" id="V6RXL5"/>
<evidence type="ECO:0000259" key="9">
    <source>
        <dbReference type="PROSITE" id="PS50109"/>
    </source>
</evidence>
<proteinExistence type="predicted"/>
<dbReference type="GO" id="GO:0000155">
    <property type="term" value="F:phosphorelay sensor kinase activity"/>
    <property type="evidence" value="ECO:0007669"/>
    <property type="project" value="InterPro"/>
</dbReference>
<dbReference type="PANTHER" id="PTHR43047">
    <property type="entry name" value="TWO-COMPONENT HISTIDINE PROTEIN KINASE"/>
    <property type="match status" value="1"/>
</dbReference>
<evidence type="ECO:0000256" key="1">
    <source>
        <dbReference type="ARBA" id="ARBA00000085"/>
    </source>
</evidence>
<dbReference type="EMBL" id="VLKQ01000001">
    <property type="protein sequence ID" value="TWI15142.1"/>
    <property type="molecule type" value="Genomic_DNA"/>
</dbReference>
<dbReference type="InterPro" id="IPR001789">
    <property type="entry name" value="Sig_transdc_resp-reg_receiver"/>
</dbReference>
<dbReference type="SUPFAM" id="SSF52172">
    <property type="entry name" value="CheY-like"/>
    <property type="match status" value="1"/>
</dbReference>
<dbReference type="Proteomes" id="UP000319848">
    <property type="component" value="Unassembled WGS sequence"/>
</dbReference>
<accession>V6RXL5</accession>
<evidence type="ECO:0000256" key="2">
    <source>
        <dbReference type="ARBA" id="ARBA00012438"/>
    </source>
</evidence>
<dbReference type="SUPFAM" id="SSF55874">
    <property type="entry name" value="ATPase domain of HSP90 chaperone/DNA topoisomerase II/histidine kinase"/>
    <property type="match status" value="1"/>
</dbReference>
<keyword evidence="5 11" id="KW-0418">Kinase</keyword>
<protein>
    <recommendedName>
        <fullName evidence="2">histidine kinase</fullName>
        <ecNumber evidence="2">2.7.13.3</ecNumber>
    </recommendedName>
</protein>
<feature type="transmembrane region" description="Helical" evidence="8">
    <location>
        <begin position="21"/>
        <end position="38"/>
    </location>
</feature>
<dbReference type="PROSITE" id="PS50109">
    <property type="entry name" value="HIS_KIN"/>
    <property type="match status" value="1"/>
</dbReference>
<dbReference type="InterPro" id="IPR004358">
    <property type="entry name" value="Sig_transdc_His_kin-like_C"/>
</dbReference>
<evidence type="ECO:0000313" key="12">
    <source>
        <dbReference type="Proteomes" id="UP000319848"/>
    </source>
</evidence>
<organism evidence="11 12">
    <name type="scientific">Flavobacterium cauense R2A-7</name>
    <dbReference type="NCBI Taxonomy" id="1341154"/>
    <lineage>
        <taxon>Bacteria</taxon>
        <taxon>Pseudomonadati</taxon>
        <taxon>Bacteroidota</taxon>
        <taxon>Flavobacteriia</taxon>
        <taxon>Flavobacteriales</taxon>
        <taxon>Flavobacteriaceae</taxon>
        <taxon>Flavobacterium</taxon>
    </lineage>
</organism>
<dbReference type="SMART" id="SM00448">
    <property type="entry name" value="REC"/>
    <property type="match status" value="1"/>
</dbReference>
<keyword evidence="12" id="KW-1185">Reference proteome</keyword>
<evidence type="ECO:0000259" key="10">
    <source>
        <dbReference type="PROSITE" id="PS50110"/>
    </source>
</evidence>
<dbReference type="InterPro" id="IPR036097">
    <property type="entry name" value="HisK_dim/P_sf"/>
</dbReference>
<feature type="domain" description="Histidine kinase" evidence="9">
    <location>
        <begin position="391"/>
        <end position="611"/>
    </location>
</feature>
<gene>
    <name evidence="11" type="ORF">IP98_00129</name>
</gene>
<feature type="domain" description="Response regulatory" evidence="10">
    <location>
        <begin position="634"/>
        <end position="748"/>
    </location>
</feature>
<dbReference type="Gene3D" id="1.10.287.130">
    <property type="match status" value="1"/>
</dbReference>
<feature type="coiled-coil region" evidence="7">
    <location>
        <begin position="361"/>
        <end position="434"/>
    </location>
</feature>
<keyword evidence="3 6" id="KW-0597">Phosphoprotein</keyword>
<dbReference type="InterPro" id="IPR003661">
    <property type="entry name" value="HisK_dim/P_dom"/>
</dbReference>
<reference evidence="11 12" key="1">
    <citation type="journal article" date="2015" name="Stand. Genomic Sci.">
        <title>Genomic Encyclopedia of Bacterial and Archaeal Type Strains, Phase III: the genomes of soil and plant-associated and newly described type strains.</title>
        <authorList>
            <person name="Whitman W.B."/>
            <person name="Woyke T."/>
            <person name="Klenk H.P."/>
            <person name="Zhou Y."/>
            <person name="Lilburn T.G."/>
            <person name="Beck B.J."/>
            <person name="De Vos P."/>
            <person name="Vandamme P."/>
            <person name="Eisen J.A."/>
            <person name="Garrity G."/>
            <person name="Hugenholtz P."/>
            <person name="Kyrpides N.C."/>
        </authorList>
    </citation>
    <scope>NUCLEOTIDE SEQUENCE [LARGE SCALE GENOMIC DNA]</scope>
    <source>
        <strain evidence="11 12">CGMCC 1.7270</strain>
    </source>
</reference>
<evidence type="ECO:0000256" key="4">
    <source>
        <dbReference type="ARBA" id="ARBA00022679"/>
    </source>
</evidence>
<keyword evidence="8" id="KW-0472">Membrane</keyword>
<dbReference type="CDD" id="cd17546">
    <property type="entry name" value="REC_hyHK_CKI1_RcsC-like"/>
    <property type="match status" value="1"/>
</dbReference>
<name>V6RXL5_9FLAO</name>
<keyword evidence="8" id="KW-1133">Transmembrane helix</keyword>
<evidence type="ECO:0000256" key="7">
    <source>
        <dbReference type="SAM" id="Coils"/>
    </source>
</evidence>
<dbReference type="Gene3D" id="3.40.50.2300">
    <property type="match status" value="1"/>
</dbReference>
<keyword evidence="7" id="KW-0175">Coiled coil</keyword>
<evidence type="ECO:0000256" key="5">
    <source>
        <dbReference type="ARBA" id="ARBA00022777"/>
    </source>
</evidence>
<evidence type="ECO:0000256" key="6">
    <source>
        <dbReference type="PROSITE-ProRule" id="PRU00169"/>
    </source>
</evidence>
<dbReference type="PRINTS" id="PR00344">
    <property type="entry name" value="BCTRLSENSOR"/>
</dbReference>
<dbReference type="SUPFAM" id="SSF47384">
    <property type="entry name" value="Homodimeric domain of signal transducing histidine kinase"/>
    <property type="match status" value="1"/>
</dbReference>
<dbReference type="PROSITE" id="PS50110">
    <property type="entry name" value="RESPONSE_REGULATORY"/>
    <property type="match status" value="1"/>
</dbReference>
<dbReference type="EC" id="2.7.13.3" evidence="2"/>
<sequence>MKSTESLRGIFYANKGLKSSLCFFWCLVFFLVIQFSAISQQTAIDTVVLKEFENAKKLLTQKDYDLYEKGNQILNKLEKKLISEKNYDQLLYLYLEISYFYLTQYDYNSSQKTLDKVGKVLEKHNNNCIRGEYYEHLAVFYNAMGKEDLDEKYTLLSEKYLTQYAPKEKQVDLYYNLTLLYLKKEDWNNTLLNSLKFLKINEETGGDPDQPEIDLFIAESYYNLNQFDKAFAYLNRVKQSDVFIHHDDDFLLKSRYYLILGDLYEKQKKYKEAAINLKIANEYFKERLIYRVSKLNKSLNQKRELEVKNIQFQSVIKENQLKNENVKYKNYLLVLCLITIVSLLILLYFQYRNAKFKTSTNNLLNEKNNLLHKANAELEAALTVKKKLLDTISHELRTPIYTLNGLLHLMKEDQTNYEKNIEQLQSSVQNLYNLSGNIIEITVLDSFDNDYIPKKDIFSLKEMLSKLLALVKKNRDNNNSEILVFDDTIPEKLIFDEAKLYQVLFSLIDNAFKFSKNGKVIVEASKISETENKTEILFVIKDNGIGIASEIKDKIYDLFFQGSDKINYEYGGSGLGLTLVKKTLALFDKTITIDSEPNKGTRISFSLDFENYAEHHEVAEPLKTKEILDPSKVRILLAEDNKINQLITKKILTNKGYTCDVANNGLEACNMVSDNDYSLILMDIMMPIMDGFEASEYISKFKPDIPIVALTAISEDVNKELFVAAKIKKVLSKPVDVDELYKTIEYYCV</sequence>
<dbReference type="Pfam" id="PF00072">
    <property type="entry name" value="Response_reg"/>
    <property type="match status" value="1"/>
</dbReference>
<dbReference type="SMART" id="SM00387">
    <property type="entry name" value="HATPase_c"/>
    <property type="match status" value="1"/>
</dbReference>
<dbReference type="InterPro" id="IPR003594">
    <property type="entry name" value="HATPase_dom"/>
</dbReference>
<dbReference type="Pfam" id="PF00512">
    <property type="entry name" value="HisKA"/>
    <property type="match status" value="1"/>
</dbReference>
<keyword evidence="8" id="KW-0812">Transmembrane</keyword>
<dbReference type="InterPro" id="IPR011006">
    <property type="entry name" value="CheY-like_superfamily"/>
</dbReference>
<feature type="transmembrane region" description="Helical" evidence="8">
    <location>
        <begin position="331"/>
        <end position="349"/>
    </location>
</feature>
<dbReference type="InterPro" id="IPR005467">
    <property type="entry name" value="His_kinase_dom"/>
</dbReference>
<dbReference type="SUPFAM" id="SSF48452">
    <property type="entry name" value="TPR-like"/>
    <property type="match status" value="1"/>
</dbReference>
<feature type="modified residue" description="4-aspartylphosphate" evidence="6">
    <location>
        <position position="683"/>
    </location>
</feature>
<dbReference type="InterPro" id="IPR011990">
    <property type="entry name" value="TPR-like_helical_dom_sf"/>
</dbReference>
<dbReference type="Gene3D" id="3.30.565.10">
    <property type="entry name" value="Histidine kinase-like ATPase, C-terminal domain"/>
    <property type="match status" value="1"/>
</dbReference>
<dbReference type="Gene3D" id="1.25.40.10">
    <property type="entry name" value="Tetratricopeptide repeat domain"/>
    <property type="match status" value="1"/>
</dbReference>
<dbReference type="CDD" id="cd00082">
    <property type="entry name" value="HisKA"/>
    <property type="match status" value="1"/>
</dbReference>
<evidence type="ECO:0000256" key="3">
    <source>
        <dbReference type="ARBA" id="ARBA00022553"/>
    </source>
</evidence>
<evidence type="ECO:0000256" key="8">
    <source>
        <dbReference type="SAM" id="Phobius"/>
    </source>
</evidence>
<dbReference type="STRING" id="1341154.FCR2A7T_26110"/>
<dbReference type="InterPro" id="IPR036890">
    <property type="entry name" value="HATPase_C_sf"/>
</dbReference>
<keyword evidence="4" id="KW-0808">Transferase</keyword>
<dbReference type="Pfam" id="PF02518">
    <property type="entry name" value="HATPase_c"/>
    <property type="match status" value="1"/>
</dbReference>
<evidence type="ECO:0000313" key="11">
    <source>
        <dbReference type="EMBL" id="TWI15142.1"/>
    </source>
</evidence>
<dbReference type="SMART" id="SM00388">
    <property type="entry name" value="HisKA"/>
    <property type="match status" value="1"/>
</dbReference>
<comment type="catalytic activity">
    <reaction evidence="1">
        <text>ATP + protein L-histidine = ADP + protein N-phospho-L-histidine.</text>
        <dbReference type="EC" id="2.7.13.3"/>
    </reaction>
</comment>
<comment type="caution">
    <text evidence="11">The sequence shown here is derived from an EMBL/GenBank/DDBJ whole genome shotgun (WGS) entry which is preliminary data.</text>
</comment>